<feature type="region of interest" description="Disordered" evidence="17">
    <location>
        <begin position="545"/>
        <end position="576"/>
    </location>
</feature>
<dbReference type="PROSITE" id="PS00450">
    <property type="entry name" value="ACONITASE_1"/>
    <property type="match status" value="1"/>
</dbReference>
<keyword evidence="14 16" id="KW-0456">Lyase</keyword>
<evidence type="ECO:0000256" key="10">
    <source>
        <dbReference type="ARBA" id="ARBA00022946"/>
    </source>
</evidence>
<evidence type="ECO:0000313" key="22">
    <source>
        <dbReference type="Proteomes" id="UP000826234"/>
    </source>
</evidence>
<evidence type="ECO:0000256" key="7">
    <source>
        <dbReference type="ARBA" id="ARBA00022485"/>
    </source>
</evidence>
<dbReference type="Proteomes" id="UP000826234">
    <property type="component" value="Unassembled WGS sequence"/>
</dbReference>
<dbReference type="PROSITE" id="PS01244">
    <property type="entry name" value="ACONITASE_2"/>
    <property type="match status" value="1"/>
</dbReference>
<dbReference type="InterPro" id="IPR018136">
    <property type="entry name" value="Aconitase_4Fe-4S_BS"/>
</dbReference>
<dbReference type="Pfam" id="PF00694">
    <property type="entry name" value="Aconitase_C"/>
    <property type="match status" value="1"/>
</dbReference>
<keyword evidence="18" id="KW-0732">Signal</keyword>
<proteinExistence type="inferred from homology"/>
<evidence type="ECO:0000256" key="11">
    <source>
        <dbReference type="ARBA" id="ARBA00023004"/>
    </source>
</evidence>
<evidence type="ECO:0000256" key="8">
    <source>
        <dbReference type="ARBA" id="ARBA00022532"/>
    </source>
</evidence>
<dbReference type="NCBIfam" id="TIGR01340">
    <property type="entry name" value="aconitase_mito"/>
    <property type="match status" value="1"/>
</dbReference>
<comment type="function">
    <text evidence="1">Catalyzes the isomerization of citrate to isocitrate via cis-aconitate.</text>
</comment>
<dbReference type="InterPro" id="IPR015932">
    <property type="entry name" value="Aconitase_dom2"/>
</dbReference>
<feature type="signal peptide" evidence="18">
    <location>
        <begin position="1"/>
        <end position="21"/>
    </location>
</feature>
<dbReference type="SUPFAM" id="SSF53732">
    <property type="entry name" value="Aconitase iron-sulfur domain"/>
    <property type="match status" value="1"/>
</dbReference>
<evidence type="ECO:0000259" key="19">
    <source>
        <dbReference type="Pfam" id="PF00330"/>
    </source>
</evidence>
<dbReference type="CDD" id="cd01578">
    <property type="entry name" value="AcnA_Mitochon_Swivel"/>
    <property type="match status" value="1"/>
</dbReference>
<dbReference type="EC" id="4.2.1.3" evidence="5 16"/>
<dbReference type="Gene3D" id="3.30.499.10">
    <property type="entry name" value="Aconitase, domain 3"/>
    <property type="match status" value="2"/>
</dbReference>
<dbReference type="PANTHER" id="PTHR43160:SF3">
    <property type="entry name" value="ACONITATE HYDRATASE, MITOCHONDRIAL"/>
    <property type="match status" value="1"/>
</dbReference>
<feature type="chain" id="PRO_5045633753" description="Aconitate hydratase, mitochondrial" evidence="18">
    <location>
        <begin position="22"/>
        <end position="795"/>
    </location>
</feature>
<keyword evidence="13 16" id="KW-0496">Mitochondrion</keyword>
<evidence type="ECO:0000256" key="14">
    <source>
        <dbReference type="ARBA" id="ARBA00023239"/>
    </source>
</evidence>
<feature type="domain" description="Aconitase/3-isopropylmalate dehydratase large subunit alpha/beta/alpha" evidence="19">
    <location>
        <begin position="85"/>
        <end position="517"/>
    </location>
</feature>
<protein>
    <recommendedName>
        <fullName evidence="6 16">Aconitate hydratase, mitochondrial</fullName>
        <shortName evidence="16">Aconitase</shortName>
        <ecNumber evidence="5 16">4.2.1.3</ecNumber>
    </recommendedName>
</protein>
<comment type="pathway">
    <text evidence="3">Carbohydrate metabolism; tricarboxylic acid cycle; isocitrate from oxaloacetate: step 2/2.</text>
</comment>
<dbReference type="EMBL" id="JAIPUX010005290">
    <property type="protein sequence ID" value="KAH0616848.1"/>
    <property type="molecule type" value="Genomic_DNA"/>
</dbReference>
<reference evidence="21 22" key="1">
    <citation type="journal article" date="2022" name="Gigascience">
        <title>A chromosome-level genome assembly and annotation of the desert horned lizard, Phrynosoma platyrhinos, provides insight into chromosomal rearrangements among reptiles.</title>
        <authorList>
            <person name="Koochekian N."/>
            <person name="Ascanio A."/>
            <person name="Farleigh K."/>
            <person name="Card D.C."/>
            <person name="Schield D.R."/>
            <person name="Castoe T.A."/>
            <person name="Jezkova T."/>
        </authorList>
    </citation>
    <scope>NUCLEOTIDE SEQUENCE [LARGE SCALE GENOMIC DNA]</scope>
    <source>
        <strain evidence="21">NK-2021</strain>
    </source>
</reference>
<dbReference type="Gene3D" id="3.40.1060.10">
    <property type="entry name" value="Aconitase, Domain 2"/>
    <property type="match status" value="1"/>
</dbReference>
<dbReference type="InterPro" id="IPR001030">
    <property type="entry name" value="Acoase/IPM_deHydtase_lsu_aba"/>
</dbReference>
<comment type="similarity">
    <text evidence="4 16">Belongs to the aconitase/IPM isomerase family.</text>
</comment>
<evidence type="ECO:0000256" key="5">
    <source>
        <dbReference type="ARBA" id="ARBA00012926"/>
    </source>
</evidence>
<evidence type="ECO:0000256" key="13">
    <source>
        <dbReference type="ARBA" id="ARBA00023128"/>
    </source>
</evidence>
<evidence type="ECO:0000256" key="12">
    <source>
        <dbReference type="ARBA" id="ARBA00023014"/>
    </source>
</evidence>
<keyword evidence="12 16" id="KW-0411">Iron-sulfur</keyword>
<comment type="subcellular location">
    <subcellularLocation>
        <location evidence="2 16">Mitochondrion</location>
    </subcellularLocation>
</comment>
<dbReference type="NCBIfam" id="NF005558">
    <property type="entry name" value="PRK07229.1"/>
    <property type="match status" value="1"/>
</dbReference>
<name>A0ABQ7SHM9_PHRPL</name>
<dbReference type="InterPro" id="IPR015928">
    <property type="entry name" value="Aconitase/3IPM_dehydase_swvl"/>
</dbReference>
<dbReference type="SUPFAM" id="SSF52016">
    <property type="entry name" value="LeuD/IlvD-like"/>
    <property type="match status" value="1"/>
</dbReference>
<evidence type="ECO:0000256" key="1">
    <source>
        <dbReference type="ARBA" id="ARBA00003113"/>
    </source>
</evidence>
<evidence type="ECO:0000256" key="6">
    <source>
        <dbReference type="ARBA" id="ARBA00015940"/>
    </source>
</evidence>
<dbReference type="Pfam" id="PF00330">
    <property type="entry name" value="Aconitase"/>
    <property type="match status" value="1"/>
</dbReference>
<comment type="caution">
    <text evidence="21">The sequence shown here is derived from an EMBL/GenBank/DDBJ whole genome shotgun (WGS) entry which is preliminary data.</text>
</comment>
<dbReference type="Gene3D" id="3.20.19.10">
    <property type="entry name" value="Aconitase, domain 4"/>
    <property type="match status" value="1"/>
</dbReference>
<keyword evidence="11 16" id="KW-0408">Iron</keyword>
<sequence>MSCRPPRFGFVPLLGLARCLLGPDPAAKQALGKSVRRYHVSSVLCQRAKVAMSQFEPNEYVDYEKLEKNIKIVQKRLDRPLTLSEKIVYGHLDDPVKQEIERGKSYLRLRPDRVAMQDATAQMAMLQFISSGLPKVAVPSTIHCDHLIEAQLGGEKDLKRAKDINQEVYNFLATAGAKYGVGFWKPGSGIIHQIILENYSYPGVMLIGTDSHTPNGGGLGGICIGVGGADAVDVMAGIPWELKCPKVIGVKLTGTLSGWSSPKDVILKVAGILTVKGGTGAIIEYHGPGVESISCTGMATICNMGAEIGATTSIFPYNPRMKKYLSKTGRAGKKFTRHCKKFTRHNMEVTDKSSWFCLLKPLINGPFTPDLAHSVEEIGSVAEKKGWPVDIRVGLIGSCTNSSYEDMGRSAAVAKQALAHGLKCKSQFTITPGSEQIRATIERDGYSKILRDVGGVVLANACGPCIGQWDRKDIKKGEKNTIVTSYNRNFTGRNDANPETHAFVTSPEIVTALSLAGTLKFNPEVDYLTGADGKKFKLEAPDADELPKLEFDPGQDTYQKPPKDGSSQHVDVSPTSQRLQLLEPFDKWDGKDLEDMLILIKVKGKCTTDHISAAGPWLKFRGHLDNISNNLLIGAINIENDKANSVRNALTQEFGPVPDTARYYKSQGVNWVVVGDENYGEGSSREHAALEPRHLGGRAIIVKSFARIHETNLKKQGLLPLTFADPADYDKIHPVDKLSIVGLKDFAPGKPLKCIIKHPNGSQETIMLNHTFNESQIEWFQAGSALNRMKELQKH</sequence>
<dbReference type="InterPro" id="IPR006248">
    <property type="entry name" value="Aconitase_mito-like"/>
</dbReference>
<comment type="catalytic activity">
    <reaction evidence="15 16">
        <text>citrate = D-threo-isocitrate</text>
        <dbReference type="Rhea" id="RHEA:10336"/>
        <dbReference type="ChEBI" id="CHEBI:15562"/>
        <dbReference type="ChEBI" id="CHEBI:16947"/>
        <dbReference type="EC" id="4.2.1.3"/>
    </reaction>
</comment>
<evidence type="ECO:0000256" key="16">
    <source>
        <dbReference type="RuleBase" id="RU362107"/>
    </source>
</evidence>
<evidence type="ECO:0000256" key="18">
    <source>
        <dbReference type="SAM" id="SignalP"/>
    </source>
</evidence>
<evidence type="ECO:0000256" key="17">
    <source>
        <dbReference type="SAM" id="MobiDB-lite"/>
    </source>
</evidence>
<dbReference type="InterPro" id="IPR036008">
    <property type="entry name" value="Aconitase_4Fe-4S_dom"/>
</dbReference>
<evidence type="ECO:0000256" key="4">
    <source>
        <dbReference type="ARBA" id="ARBA00007185"/>
    </source>
</evidence>
<feature type="domain" description="Aconitase A/isopropylmalate dehydratase small subunit swivel" evidence="20">
    <location>
        <begin position="598"/>
        <end position="725"/>
    </location>
</feature>
<keyword evidence="8" id="KW-0816">Tricarboxylic acid cycle</keyword>
<comment type="cofactor">
    <cofactor evidence="16">
        <name>[4Fe-4S] cluster</name>
        <dbReference type="ChEBI" id="CHEBI:49883"/>
    </cofactor>
    <text evidence="16">Binds 1 [4Fe-4S] cluster per subunit.</text>
</comment>
<evidence type="ECO:0000256" key="3">
    <source>
        <dbReference type="ARBA" id="ARBA00004717"/>
    </source>
</evidence>
<dbReference type="InterPro" id="IPR050926">
    <property type="entry name" value="Aconitase/IPM_isomerase"/>
</dbReference>
<feature type="compositionally biased region" description="Polar residues" evidence="17">
    <location>
        <begin position="565"/>
        <end position="576"/>
    </location>
</feature>
<keyword evidence="9 16" id="KW-0479">Metal-binding</keyword>
<accession>A0ABQ7SHM9</accession>
<evidence type="ECO:0000256" key="15">
    <source>
        <dbReference type="ARBA" id="ARBA00023501"/>
    </source>
</evidence>
<keyword evidence="10 16" id="KW-0809">Transit peptide</keyword>
<keyword evidence="7" id="KW-0004">4Fe-4S</keyword>
<keyword evidence="22" id="KW-1185">Reference proteome</keyword>
<evidence type="ECO:0000259" key="20">
    <source>
        <dbReference type="Pfam" id="PF00694"/>
    </source>
</evidence>
<organism evidence="21 22">
    <name type="scientific">Phrynosoma platyrhinos</name>
    <name type="common">Desert horned lizard</name>
    <dbReference type="NCBI Taxonomy" id="52577"/>
    <lineage>
        <taxon>Eukaryota</taxon>
        <taxon>Metazoa</taxon>
        <taxon>Chordata</taxon>
        <taxon>Craniata</taxon>
        <taxon>Vertebrata</taxon>
        <taxon>Euteleostomi</taxon>
        <taxon>Lepidosauria</taxon>
        <taxon>Squamata</taxon>
        <taxon>Bifurcata</taxon>
        <taxon>Unidentata</taxon>
        <taxon>Episquamata</taxon>
        <taxon>Toxicofera</taxon>
        <taxon>Iguania</taxon>
        <taxon>Phrynosomatidae</taxon>
        <taxon>Phrynosomatinae</taxon>
        <taxon>Phrynosoma</taxon>
    </lineage>
</organism>
<dbReference type="PRINTS" id="PR00415">
    <property type="entry name" value="ACONITASE"/>
</dbReference>
<dbReference type="PANTHER" id="PTHR43160">
    <property type="entry name" value="ACONITATE HYDRATASE B"/>
    <property type="match status" value="1"/>
</dbReference>
<evidence type="ECO:0000313" key="21">
    <source>
        <dbReference type="EMBL" id="KAH0616848.1"/>
    </source>
</evidence>
<evidence type="ECO:0000256" key="9">
    <source>
        <dbReference type="ARBA" id="ARBA00022723"/>
    </source>
</evidence>
<dbReference type="InterPro" id="IPR000573">
    <property type="entry name" value="AconitaseA/IPMdHydase_ssu_swvl"/>
</dbReference>
<dbReference type="CDD" id="cd01584">
    <property type="entry name" value="AcnA_Mitochondrial"/>
    <property type="match status" value="1"/>
</dbReference>
<gene>
    <name evidence="21" type="ORF">JD844_028272</name>
</gene>
<evidence type="ECO:0000256" key="2">
    <source>
        <dbReference type="ARBA" id="ARBA00004173"/>
    </source>
</evidence>
<dbReference type="InterPro" id="IPR015931">
    <property type="entry name" value="Acnase/IPM_dHydase_lsu_aba_1/3"/>
</dbReference>